<evidence type="ECO:0000313" key="2">
    <source>
        <dbReference type="EMBL" id="EET03805.1"/>
    </source>
</evidence>
<organism evidence="2">
    <name type="scientific">Burkholderia pseudomallei 1710a</name>
    <dbReference type="NCBI Taxonomy" id="320371"/>
    <lineage>
        <taxon>Bacteria</taxon>
        <taxon>Pseudomonadati</taxon>
        <taxon>Pseudomonadota</taxon>
        <taxon>Betaproteobacteria</taxon>
        <taxon>Burkholderiales</taxon>
        <taxon>Burkholderiaceae</taxon>
        <taxon>Burkholderia</taxon>
        <taxon>pseudomallei group</taxon>
    </lineage>
</organism>
<dbReference type="HOGENOM" id="CLU_1792860_0_0_4"/>
<protein>
    <submittedName>
        <fullName evidence="2">Uncharacterized protein</fullName>
    </submittedName>
</protein>
<dbReference type="RefSeq" id="WP_004527914.1">
    <property type="nucleotide sequence ID" value="NZ_CM000833.1"/>
</dbReference>
<reference evidence="2" key="1">
    <citation type="submission" date="2009-05" db="EMBL/GenBank/DDBJ databases">
        <authorList>
            <person name="Harkins D.M."/>
            <person name="DeShazer D."/>
            <person name="Woods D.E."/>
            <person name="Brinkac L.M."/>
            <person name="Brown K.A."/>
            <person name="Hung G.C."/>
            <person name="Tuanyok A."/>
            <person name="Zhang B."/>
            <person name="Nierman W.C."/>
        </authorList>
    </citation>
    <scope>NUCLEOTIDE SEQUENCE [LARGE SCALE GENOMIC DNA]</scope>
    <source>
        <strain evidence="2">1710a</strain>
    </source>
</reference>
<gene>
    <name evidence="2" type="ORF">BURPS1710A_A0011</name>
</gene>
<feature type="region of interest" description="Disordered" evidence="1">
    <location>
        <begin position="75"/>
        <end position="104"/>
    </location>
</feature>
<sequence length="159" mass="16816">MNALAGNARGLSLSVANAHIAAAHVEKMPEANTHAAAAHVADAHVADAHDTNAFSNACPPRMLTVSIRLERTRAYSNPPDEHAPPTLEQQASLATRPAANKPSRSCAFPMHRRNGIPAAIGNAGCAGRAAIRAFGVRLRTAQRPLELHRTTPNAFPMRA</sequence>
<name>A0A0E1VS99_BURPE</name>
<evidence type="ECO:0000256" key="1">
    <source>
        <dbReference type="SAM" id="MobiDB-lite"/>
    </source>
</evidence>
<dbReference type="Proteomes" id="UP000001812">
    <property type="component" value="Chromosome II"/>
</dbReference>
<dbReference type="EMBL" id="CM000833">
    <property type="protein sequence ID" value="EET03805.1"/>
    <property type="molecule type" value="Genomic_DNA"/>
</dbReference>
<proteinExistence type="predicted"/>
<dbReference type="AlphaFoldDB" id="A0A0E1VS99"/>
<accession>A0A0E1VS99</accession>